<protein>
    <submittedName>
        <fullName evidence="1">Uncharacterized protein</fullName>
    </submittedName>
</protein>
<accession>A0A6A3PF68</accession>
<reference evidence="1 2" key="1">
    <citation type="submission" date="2018-08" db="EMBL/GenBank/DDBJ databases">
        <title>Genomic investigation of the strawberry pathogen Phytophthora fragariae indicates pathogenicity is determined by transcriptional variation in three key races.</title>
        <authorList>
            <person name="Adams T.M."/>
            <person name="Armitage A.D."/>
            <person name="Sobczyk M.K."/>
            <person name="Bates H.J."/>
            <person name="Dunwell J.M."/>
            <person name="Nellist C.F."/>
            <person name="Harrison R.J."/>
        </authorList>
    </citation>
    <scope>NUCLEOTIDE SEQUENCE [LARGE SCALE GENOMIC DNA]</scope>
    <source>
        <strain evidence="1 2">NOV-5</strain>
    </source>
</reference>
<name>A0A6A3PF68_9STRA</name>
<evidence type="ECO:0000313" key="2">
    <source>
        <dbReference type="Proteomes" id="UP000440732"/>
    </source>
</evidence>
<comment type="caution">
    <text evidence="1">The sequence shown here is derived from an EMBL/GenBank/DDBJ whole genome shotgun (WGS) entry which is preliminary data.</text>
</comment>
<dbReference type="AlphaFoldDB" id="A0A6A3PF68"/>
<evidence type="ECO:0000313" key="1">
    <source>
        <dbReference type="EMBL" id="KAE9059243.1"/>
    </source>
</evidence>
<dbReference type="Proteomes" id="UP000440732">
    <property type="component" value="Unassembled WGS sequence"/>
</dbReference>
<proteinExistence type="predicted"/>
<dbReference type="EMBL" id="QXGA01007868">
    <property type="protein sequence ID" value="KAE9059243.1"/>
    <property type="molecule type" value="Genomic_DNA"/>
</dbReference>
<sequence length="89" mass="10193">MHFLGFTALFPRSARRFSSEHAVLYALISISAVAEQVHADVFILYTSSHSDFQNQLRKLRERKVCVPSQPSLELAKHNLNRVKLRTVGR</sequence>
<gene>
    <name evidence="1" type="ORF">PF006_g31932</name>
</gene>
<organism evidence="1 2">
    <name type="scientific">Phytophthora fragariae</name>
    <dbReference type="NCBI Taxonomy" id="53985"/>
    <lineage>
        <taxon>Eukaryota</taxon>
        <taxon>Sar</taxon>
        <taxon>Stramenopiles</taxon>
        <taxon>Oomycota</taxon>
        <taxon>Peronosporomycetes</taxon>
        <taxon>Peronosporales</taxon>
        <taxon>Peronosporaceae</taxon>
        <taxon>Phytophthora</taxon>
    </lineage>
</organism>